<evidence type="ECO:0000313" key="3">
    <source>
        <dbReference type="EMBL" id="SDC13074.1"/>
    </source>
</evidence>
<dbReference type="Gene3D" id="3.40.50.720">
    <property type="entry name" value="NAD(P)-binding Rossmann-like Domain"/>
    <property type="match status" value="1"/>
</dbReference>
<reference evidence="3 4" key="1">
    <citation type="submission" date="2016-10" db="EMBL/GenBank/DDBJ databases">
        <authorList>
            <person name="de Groot N.N."/>
        </authorList>
    </citation>
    <scope>NUCLEOTIDE SEQUENCE [LARGE SCALE GENOMIC DNA]</scope>
    <source>
        <strain evidence="3 4">DSM 45514</strain>
    </source>
</reference>
<dbReference type="InterPro" id="IPR002347">
    <property type="entry name" value="SDR_fam"/>
</dbReference>
<sequence>MDRPLSGQVALVSGGSRGIGAAIALRLADAGADVAIAYLRSREKAERVVEQCLSHGSRAIAIRSDVRSRDAVNEVVEATRRELGTPLLLVHNAGVAGDSVLFQDVTDEEYNRLMDTHVRGGYHLIQGVMQEMVRRRFGRIILLSSVWGESGGAGEVLYSAAKGAVNGMTRALAKELAPSGVTVNAVAPGAIETDLLNAQLSGEERRELAEAIPSGRLGKGEEVAAMVEWLCRREAAYVTGQILHINGGWYP</sequence>
<organism evidence="3 4">
    <name type="scientific">Melghirimyces thermohalophilus</name>
    <dbReference type="NCBI Taxonomy" id="1236220"/>
    <lineage>
        <taxon>Bacteria</taxon>
        <taxon>Bacillati</taxon>
        <taxon>Bacillota</taxon>
        <taxon>Bacilli</taxon>
        <taxon>Bacillales</taxon>
        <taxon>Thermoactinomycetaceae</taxon>
        <taxon>Melghirimyces</taxon>
    </lineage>
</organism>
<dbReference type="AlphaFoldDB" id="A0A1G6J2K4"/>
<dbReference type="GO" id="GO:0032787">
    <property type="term" value="P:monocarboxylic acid metabolic process"/>
    <property type="evidence" value="ECO:0007669"/>
    <property type="project" value="UniProtKB-ARBA"/>
</dbReference>
<gene>
    <name evidence="3" type="ORF">SAMN04488112_103157</name>
</gene>
<dbReference type="FunFam" id="3.40.50.720:FF:000173">
    <property type="entry name" value="3-oxoacyl-[acyl-carrier protein] reductase"/>
    <property type="match status" value="1"/>
</dbReference>
<dbReference type="PANTHER" id="PTHR42879:SF2">
    <property type="entry name" value="3-OXOACYL-[ACYL-CARRIER-PROTEIN] REDUCTASE FABG"/>
    <property type="match status" value="1"/>
</dbReference>
<dbReference type="EMBL" id="FMZA01000003">
    <property type="protein sequence ID" value="SDC13074.1"/>
    <property type="molecule type" value="Genomic_DNA"/>
</dbReference>
<dbReference type="InterPro" id="IPR020904">
    <property type="entry name" value="Sc_DH/Rdtase_CS"/>
</dbReference>
<dbReference type="PRINTS" id="PR00080">
    <property type="entry name" value="SDRFAMILY"/>
</dbReference>
<evidence type="ECO:0000256" key="2">
    <source>
        <dbReference type="ARBA" id="ARBA00023002"/>
    </source>
</evidence>
<keyword evidence="4" id="KW-1185">Reference proteome</keyword>
<dbReference type="NCBIfam" id="NF009466">
    <property type="entry name" value="PRK12826.1-2"/>
    <property type="match status" value="1"/>
</dbReference>
<accession>A0A1G6J2K4</accession>
<dbReference type="STRING" id="1236220.SAMN04488112_103157"/>
<keyword evidence="2" id="KW-0560">Oxidoreductase</keyword>
<comment type="similarity">
    <text evidence="1">Belongs to the short-chain dehydrogenases/reductases (SDR) family.</text>
</comment>
<protein>
    <submittedName>
        <fullName evidence="3">3-oxoacyl-[acyl-carrier protein] reductase</fullName>
    </submittedName>
</protein>
<dbReference type="InterPro" id="IPR050259">
    <property type="entry name" value="SDR"/>
</dbReference>
<dbReference type="InterPro" id="IPR036291">
    <property type="entry name" value="NAD(P)-bd_dom_sf"/>
</dbReference>
<dbReference type="SUPFAM" id="SSF51735">
    <property type="entry name" value="NAD(P)-binding Rossmann-fold domains"/>
    <property type="match status" value="1"/>
</dbReference>
<dbReference type="RefSeq" id="WP_176757787.1">
    <property type="nucleotide sequence ID" value="NZ_FMZA01000003.1"/>
</dbReference>
<dbReference type="PRINTS" id="PR00081">
    <property type="entry name" value="GDHRDH"/>
</dbReference>
<dbReference type="PROSITE" id="PS00061">
    <property type="entry name" value="ADH_SHORT"/>
    <property type="match status" value="1"/>
</dbReference>
<evidence type="ECO:0000313" key="4">
    <source>
        <dbReference type="Proteomes" id="UP000199387"/>
    </source>
</evidence>
<dbReference type="Proteomes" id="UP000199387">
    <property type="component" value="Unassembled WGS sequence"/>
</dbReference>
<dbReference type="Pfam" id="PF13561">
    <property type="entry name" value="adh_short_C2"/>
    <property type="match status" value="1"/>
</dbReference>
<name>A0A1G6J2K4_9BACL</name>
<proteinExistence type="inferred from homology"/>
<dbReference type="NCBIfam" id="NF047420">
    <property type="entry name" value="EF_P_mod_YmfI"/>
    <property type="match status" value="1"/>
</dbReference>
<dbReference type="PANTHER" id="PTHR42879">
    <property type="entry name" value="3-OXOACYL-(ACYL-CARRIER-PROTEIN) REDUCTASE"/>
    <property type="match status" value="1"/>
</dbReference>
<evidence type="ECO:0000256" key="1">
    <source>
        <dbReference type="ARBA" id="ARBA00006484"/>
    </source>
</evidence>
<dbReference type="GO" id="GO:0016491">
    <property type="term" value="F:oxidoreductase activity"/>
    <property type="evidence" value="ECO:0007669"/>
    <property type="project" value="UniProtKB-KW"/>
</dbReference>